<proteinExistence type="predicted"/>
<comment type="caution">
    <text evidence="1">The sequence shown here is derived from an EMBL/GenBank/DDBJ whole genome shotgun (WGS) entry which is preliminary data.</text>
</comment>
<dbReference type="AlphaFoldDB" id="X1MRM8"/>
<sequence>MTTAIAGYEDLGVNRDLLLDLQFREAIGGLGLPTHDYAKPHHPLTLSRIGGAPAPAWVNLASGLTVLNFVVFGALQGSYLQCPAADVGDLDFTTEDFSLAAWVNATSLDAGSNIVFCVNGTDVCGWCWY</sequence>
<reference evidence="1" key="1">
    <citation type="journal article" date="2014" name="Front. Microbiol.">
        <title>High frequency of phylogenetically diverse reductive dehalogenase-homologous genes in deep subseafloor sedimentary metagenomes.</title>
        <authorList>
            <person name="Kawai M."/>
            <person name="Futagami T."/>
            <person name="Toyoda A."/>
            <person name="Takaki Y."/>
            <person name="Nishi S."/>
            <person name="Hori S."/>
            <person name="Arai W."/>
            <person name="Tsubouchi T."/>
            <person name="Morono Y."/>
            <person name="Uchiyama I."/>
            <person name="Ito T."/>
            <person name="Fujiyama A."/>
            <person name="Inagaki F."/>
            <person name="Takami H."/>
        </authorList>
    </citation>
    <scope>NUCLEOTIDE SEQUENCE</scope>
    <source>
        <strain evidence="1">Expedition CK06-06</strain>
    </source>
</reference>
<accession>X1MRM8</accession>
<evidence type="ECO:0000313" key="1">
    <source>
        <dbReference type="EMBL" id="GAI17345.1"/>
    </source>
</evidence>
<feature type="non-terminal residue" evidence="1">
    <location>
        <position position="129"/>
    </location>
</feature>
<name>X1MRM8_9ZZZZ</name>
<organism evidence="1">
    <name type="scientific">marine sediment metagenome</name>
    <dbReference type="NCBI Taxonomy" id="412755"/>
    <lineage>
        <taxon>unclassified sequences</taxon>
        <taxon>metagenomes</taxon>
        <taxon>ecological metagenomes</taxon>
    </lineage>
</organism>
<gene>
    <name evidence="1" type="ORF">S06H3_16605</name>
</gene>
<protein>
    <submittedName>
        <fullName evidence="1">Uncharacterized protein</fullName>
    </submittedName>
</protein>
<dbReference type="EMBL" id="BARV01008227">
    <property type="protein sequence ID" value="GAI17345.1"/>
    <property type="molecule type" value="Genomic_DNA"/>
</dbReference>